<dbReference type="PANTHER" id="PTHR43776:SF7">
    <property type="entry name" value="D,D-DIPEPTIDE TRANSPORT ATP-BINDING PROTEIN DDPF-RELATED"/>
    <property type="match status" value="1"/>
</dbReference>
<evidence type="ECO:0000259" key="5">
    <source>
        <dbReference type="PROSITE" id="PS50893"/>
    </source>
</evidence>
<dbReference type="InterPro" id="IPR027417">
    <property type="entry name" value="P-loop_NTPase"/>
</dbReference>
<evidence type="ECO:0000256" key="2">
    <source>
        <dbReference type="ARBA" id="ARBA00022448"/>
    </source>
</evidence>
<dbReference type="PROSITE" id="PS00211">
    <property type="entry name" value="ABC_TRANSPORTER_1"/>
    <property type="match status" value="1"/>
</dbReference>
<evidence type="ECO:0000256" key="1">
    <source>
        <dbReference type="ARBA" id="ARBA00005417"/>
    </source>
</evidence>
<reference evidence="6 7" key="1">
    <citation type="submission" date="2018-11" db="EMBL/GenBank/DDBJ databases">
        <title>Sequencing the genomes of 1000 actinobacteria strains.</title>
        <authorList>
            <person name="Klenk H.-P."/>
        </authorList>
    </citation>
    <scope>NUCLEOTIDE SEQUENCE [LARGE SCALE GENOMIC DNA]</scope>
    <source>
        <strain evidence="6 7">DSM 44231</strain>
    </source>
</reference>
<proteinExistence type="inferred from homology"/>
<dbReference type="PANTHER" id="PTHR43776">
    <property type="entry name" value="TRANSPORT ATP-BINDING PROTEIN"/>
    <property type="match status" value="1"/>
</dbReference>
<dbReference type="EMBL" id="RJKM01000001">
    <property type="protein sequence ID" value="ROP42720.1"/>
    <property type="molecule type" value="Genomic_DNA"/>
</dbReference>
<organism evidence="6 7">
    <name type="scientific">Saccharothrix texasensis</name>
    <dbReference type="NCBI Taxonomy" id="103734"/>
    <lineage>
        <taxon>Bacteria</taxon>
        <taxon>Bacillati</taxon>
        <taxon>Actinomycetota</taxon>
        <taxon>Actinomycetes</taxon>
        <taxon>Pseudonocardiales</taxon>
        <taxon>Pseudonocardiaceae</taxon>
        <taxon>Saccharothrix</taxon>
    </lineage>
</organism>
<dbReference type="GO" id="GO:0016887">
    <property type="term" value="F:ATP hydrolysis activity"/>
    <property type="evidence" value="ECO:0007669"/>
    <property type="project" value="InterPro"/>
</dbReference>
<dbReference type="SUPFAM" id="SSF52540">
    <property type="entry name" value="P-loop containing nucleoside triphosphate hydrolases"/>
    <property type="match status" value="1"/>
</dbReference>
<dbReference type="GO" id="GO:0055085">
    <property type="term" value="P:transmembrane transport"/>
    <property type="evidence" value="ECO:0007669"/>
    <property type="project" value="UniProtKB-ARBA"/>
</dbReference>
<dbReference type="PROSITE" id="PS50893">
    <property type="entry name" value="ABC_TRANSPORTER_2"/>
    <property type="match status" value="1"/>
</dbReference>
<dbReference type="OrthoDB" id="2986442at2"/>
<dbReference type="InterPro" id="IPR003439">
    <property type="entry name" value="ABC_transporter-like_ATP-bd"/>
</dbReference>
<evidence type="ECO:0000313" key="6">
    <source>
        <dbReference type="EMBL" id="ROP42720.1"/>
    </source>
</evidence>
<dbReference type="Pfam" id="PF00005">
    <property type="entry name" value="ABC_tran"/>
    <property type="match status" value="1"/>
</dbReference>
<sequence length="215" mass="23106">MTLRADDVWFRYSGKSRWVVTGVSLSVEPGEVVGLHGPSGAGKSTLGRLLSGILRPQRGHVSADGRAPRPGRGTANPVQLVSQHALLSLDPLWKIRRSLAETGVGEDVLDGLDPALAPPALLDRFPHEISGGEAQRVNLGRALLADPRFLVADEITASLDPISQVEIWELVRAAVESRRIGVLAVSHDRPLLDAVAHRVLDFQDLVDAPSTPRGR</sequence>
<dbReference type="InterPro" id="IPR050319">
    <property type="entry name" value="ABC_transp_ATP-bind"/>
</dbReference>
<dbReference type="Proteomes" id="UP000268727">
    <property type="component" value="Unassembled WGS sequence"/>
</dbReference>
<dbReference type="Gene3D" id="3.40.50.300">
    <property type="entry name" value="P-loop containing nucleotide triphosphate hydrolases"/>
    <property type="match status" value="1"/>
</dbReference>
<keyword evidence="3" id="KW-0547">Nucleotide-binding</keyword>
<dbReference type="AlphaFoldDB" id="A0A3N1HJN8"/>
<comment type="similarity">
    <text evidence="1">Belongs to the ABC transporter superfamily.</text>
</comment>
<dbReference type="InterPro" id="IPR017871">
    <property type="entry name" value="ABC_transporter-like_CS"/>
</dbReference>
<evidence type="ECO:0000313" key="7">
    <source>
        <dbReference type="Proteomes" id="UP000268727"/>
    </source>
</evidence>
<dbReference type="InterPro" id="IPR003593">
    <property type="entry name" value="AAA+_ATPase"/>
</dbReference>
<name>A0A3N1HJN8_9PSEU</name>
<keyword evidence="2" id="KW-0813">Transport</keyword>
<keyword evidence="7" id="KW-1185">Reference proteome</keyword>
<comment type="caution">
    <text evidence="6">The sequence shown here is derived from an EMBL/GenBank/DDBJ whole genome shotgun (WGS) entry which is preliminary data.</text>
</comment>
<feature type="domain" description="ABC transporter" evidence="5">
    <location>
        <begin position="3"/>
        <end position="215"/>
    </location>
</feature>
<gene>
    <name evidence="6" type="ORF">EDD40_8230</name>
</gene>
<dbReference type="GO" id="GO:0005524">
    <property type="term" value="F:ATP binding"/>
    <property type="evidence" value="ECO:0007669"/>
    <property type="project" value="UniProtKB-KW"/>
</dbReference>
<protein>
    <submittedName>
        <fullName evidence="6">Peptide/nickel transport system ATP-binding protein</fullName>
    </submittedName>
</protein>
<evidence type="ECO:0000256" key="4">
    <source>
        <dbReference type="ARBA" id="ARBA00022840"/>
    </source>
</evidence>
<evidence type="ECO:0000256" key="3">
    <source>
        <dbReference type="ARBA" id="ARBA00022741"/>
    </source>
</evidence>
<accession>A0A3N1HJN8</accession>
<dbReference type="RefSeq" id="WP_123747616.1">
    <property type="nucleotide sequence ID" value="NZ_RJKM01000001.1"/>
</dbReference>
<keyword evidence="4 6" id="KW-0067">ATP-binding</keyword>
<dbReference type="SMART" id="SM00382">
    <property type="entry name" value="AAA"/>
    <property type="match status" value="1"/>
</dbReference>